<dbReference type="OrthoDB" id="3563694at2759"/>
<feature type="transmembrane region" description="Helical" evidence="1">
    <location>
        <begin position="12"/>
        <end position="37"/>
    </location>
</feature>
<proteinExistence type="predicted"/>
<keyword evidence="1" id="KW-0812">Transmembrane</keyword>
<protein>
    <submittedName>
        <fullName evidence="2">Uncharacterized protein</fullName>
    </submittedName>
</protein>
<feature type="transmembrane region" description="Helical" evidence="1">
    <location>
        <begin position="57"/>
        <end position="77"/>
    </location>
</feature>
<name>A0A2J6R403_HYAVF</name>
<dbReference type="EMBL" id="KZ613956">
    <property type="protein sequence ID" value="PMD33238.1"/>
    <property type="molecule type" value="Genomic_DNA"/>
</dbReference>
<keyword evidence="1" id="KW-1133">Transmembrane helix</keyword>
<dbReference type="Proteomes" id="UP000235786">
    <property type="component" value="Unassembled WGS sequence"/>
</dbReference>
<accession>A0A2J6R403</accession>
<organism evidence="2 3">
    <name type="scientific">Hyaloscypha variabilis (strain UAMH 11265 / GT02V1 / F)</name>
    <name type="common">Meliniomyces variabilis</name>
    <dbReference type="NCBI Taxonomy" id="1149755"/>
    <lineage>
        <taxon>Eukaryota</taxon>
        <taxon>Fungi</taxon>
        <taxon>Dikarya</taxon>
        <taxon>Ascomycota</taxon>
        <taxon>Pezizomycotina</taxon>
        <taxon>Leotiomycetes</taxon>
        <taxon>Helotiales</taxon>
        <taxon>Hyaloscyphaceae</taxon>
        <taxon>Hyaloscypha</taxon>
        <taxon>Hyaloscypha variabilis</taxon>
    </lineage>
</organism>
<keyword evidence="3" id="KW-1185">Reference proteome</keyword>
<keyword evidence="1" id="KW-0472">Membrane</keyword>
<gene>
    <name evidence="2" type="ORF">L207DRAFT_589603</name>
</gene>
<sequence length="91" mass="10239">MPQIKSQYALLAAHGVVNNGAAIFLTISSALITSTIIQVERTDNDYRNWTQQFEALTWSAVAFTYVTVIWKLSDLVLQKEKRKCMLTTGQS</sequence>
<dbReference type="AlphaFoldDB" id="A0A2J6R403"/>
<evidence type="ECO:0000313" key="2">
    <source>
        <dbReference type="EMBL" id="PMD33238.1"/>
    </source>
</evidence>
<reference evidence="2 3" key="1">
    <citation type="submission" date="2016-04" db="EMBL/GenBank/DDBJ databases">
        <title>A degradative enzymes factory behind the ericoid mycorrhizal symbiosis.</title>
        <authorList>
            <consortium name="DOE Joint Genome Institute"/>
            <person name="Martino E."/>
            <person name="Morin E."/>
            <person name="Grelet G."/>
            <person name="Kuo A."/>
            <person name="Kohler A."/>
            <person name="Daghino S."/>
            <person name="Barry K."/>
            <person name="Choi C."/>
            <person name="Cichocki N."/>
            <person name="Clum A."/>
            <person name="Copeland A."/>
            <person name="Hainaut M."/>
            <person name="Haridas S."/>
            <person name="Labutti K."/>
            <person name="Lindquist E."/>
            <person name="Lipzen A."/>
            <person name="Khouja H.-R."/>
            <person name="Murat C."/>
            <person name="Ohm R."/>
            <person name="Olson A."/>
            <person name="Spatafora J."/>
            <person name="Veneault-Fourrey C."/>
            <person name="Henrissat B."/>
            <person name="Grigoriev I."/>
            <person name="Martin F."/>
            <person name="Perotto S."/>
        </authorList>
    </citation>
    <scope>NUCLEOTIDE SEQUENCE [LARGE SCALE GENOMIC DNA]</scope>
    <source>
        <strain evidence="2 3">F</strain>
    </source>
</reference>
<evidence type="ECO:0000313" key="3">
    <source>
        <dbReference type="Proteomes" id="UP000235786"/>
    </source>
</evidence>
<evidence type="ECO:0000256" key="1">
    <source>
        <dbReference type="SAM" id="Phobius"/>
    </source>
</evidence>